<protein>
    <submittedName>
        <fullName evidence="5">TPM domain-containing protein</fullName>
    </submittedName>
</protein>
<evidence type="ECO:0000259" key="4">
    <source>
        <dbReference type="Pfam" id="PF04536"/>
    </source>
</evidence>
<dbReference type="AlphaFoldDB" id="A0A371IJD9"/>
<keyword evidence="2" id="KW-0472">Membrane</keyword>
<proteinExistence type="predicted"/>
<evidence type="ECO:0000313" key="5">
    <source>
        <dbReference type="EMBL" id="RDY20595.1"/>
    </source>
</evidence>
<reference evidence="5 6" key="1">
    <citation type="journal article" date="2016" name="Genome Announc.">
        <title>Draft Genome Sequence of Criibacterium bergeronii gen. nov., sp. nov., Strain CCRI-22567T, Isolated from a Vaginal Sample from a Woman with Bacterial Vaginosis.</title>
        <authorList>
            <person name="Maheux A.F."/>
            <person name="Berube E."/>
            <person name="Boudreau D.K."/>
            <person name="Raymond F."/>
            <person name="Corbeil J."/>
            <person name="Roy P.H."/>
            <person name="Boissinot M."/>
            <person name="Omar R.F."/>
        </authorList>
    </citation>
    <scope>NUCLEOTIDE SEQUENCE [LARGE SCALE GENOMIC DNA]</scope>
    <source>
        <strain evidence="5 6">CCRI-22567</strain>
    </source>
</reference>
<evidence type="ECO:0000256" key="3">
    <source>
        <dbReference type="SAM" id="SignalP"/>
    </source>
</evidence>
<accession>A0A371IJD9</accession>
<sequence length="256" mass="28300">MKKKITLFLSSLMLCLFFITGRSFAQGLLNDEANLLDDSEKTELSAKLEEISDRQGVNVAIVTMDSIDECTPEEFADDYYDEYWLGQDGILLLVNMEYSEWYISTAGYGITAITDAGRGYIADEFVPYLSDSDYITAFTKYAQLCDMFITEAKNGKPFDTGHMPKKPFPLFFIPIGLVAGLGGGFARTQMAKSDLKTVRKQKSAASYERAGSMNLMNSQDIFLYHTVQSVRKEKNSGSDTHTSSSGETHGGGGGNF</sequence>
<keyword evidence="2" id="KW-1133">Transmembrane helix</keyword>
<feature type="region of interest" description="Disordered" evidence="1">
    <location>
        <begin position="233"/>
        <end position="256"/>
    </location>
</feature>
<dbReference type="InterPro" id="IPR007621">
    <property type="entry name" value="TPM_dom"/>
</dbReference>
<feature type="domain" description="TPM" evidence="4">
    <location>
        <begin position="30"/>
        <end position="143"/>
    </location>
</feature>
<dbReference type="PANTHER" id="PTHR30373:SF2">
    <property type="entry name" value="UPF0603 PROTEIN YGCG"/>
    <property type="match status" value="1"/>
</dbReference>
<feature type="transmembrane region" description="Helical" evidence="2">
    <location>
        <begin position="168"/>
        <end position="186"/>
    </location>
</feature>
<dbReference type="Pfam" id="PF04536">
    <property type="entry name" value="TPM_phosphatase"/>
    <property type="match status" value="1"/>
</dbReference>
<dbReference type="STRING" id="1871336.BBG48_07995"/>
<evidence type="ECO:0000256" key="2">
    <source>
        <dbReference type="SAM" id="Phobius"/>
    </source>
</evidence>
<dbReference type="Gene3D" id="3.10.310.50">
    <property type="match status" value="1"/>
</dbReference>
<dbReference type="RefSeq" id="WP_068912028.1">
    <property type="nucleotide sequence ID" value="NZ_MBEW02000027.1"/>
</dbReference>
<evidence type="ECO:0000256" key="1">
    <source>
        <dbReference type="SAM" id="MobiDB-lite"/>
    </source>
</evidence>
<dbReference type="Proteomes" id="UP000093352">
    <property type="component" value="Unassembled WGS sequence"/>
</dbReference>
<dbReference type="PANTHER" id="PTHR30373">
    <property type="entry name" value="UPF0603 PROTEIN YGCG"/>
    <property type="match status" value="1"/>
</dbReference>
<dbReference type="EMBL" id="MBEW02000027">
    <property type="protein sequence ID" value="RDY20595.1"/>
    <property type="molecule type" value="Genomic_DNA"/>
</dbReference>
<feature type="compositionally biased region" description="Low complexity" evidence="1">
    <location>
        <begin position="237"/>
        <end position="247"/>
    </location>
</feature>
<name>A0A371IJD9_9FIRM</name>
<evidence type="ECO:0000313" key="6">
    <source>
        <dbReference type="Proteomes" id="UP000093352"/>
    </source>
</evidence>
<keyword evidence="3" id="KW-0732">Signal</keyword>
<feature type="signal peptide" evidence="3">
    <location>
        <begin position="1"/>
        <end position="25"/>
    </location>
</feature>
<feature type="chain" id="PRO_5016579976" evidence="3">
    <location>
        <begin position="26"/>
        <end position="256"/>
    </location>
</feature>
<comment type="caution">
    <text evidence="5">The sequence shown here is derived from an EMBL/GenBank/DDBJ whole genome shotgun (WGS) entry which is preliminary data.</text>
</comment>
<gene>
    <name evidence="5" type="ORF">BBG48_009270</name>
</gene>
<keyword evidence="6" id="KW-1185">Reference proteome</keyword>
<organism evidence="5 6">
    <name type="scientific">Criibacterium bergeronii</name>
    <dbReference type="NCBI Taxonomy" id="1871336"/>
    <lineage>
        <taxon>Bacteria</taxon>
        <taxon>Bacillati</taxon>
        <taxon>Bacillota</taxon>
        <taxon>Clostridia</taxon>
        <taxon>Peptostreptococcales</taxon>
        <taxon>Filifactoraceae</taxon>
        <taxon>Criibacterium</taxon>
    </lineage>
</organism>
<keyword evidence="2" id="KW-0812">Transmembrane</keyword>